<protein>
    <submittedName>
        <fullName evidence="1">Uncharacterized protein</fullName>
    </submittedName>
</protein>
<accession>A0A382M4M1</accession>
<reference evidence="1" key="1">
    <citation type="submission" date="2018-05" db="EMBL/GenBank/DDBJ databases">
        <authorList>
            <person name="Lanie J.A."/>
            <person name="Ng W.-L."/>
            <person name="Kazmierczak K.M."/>
            <person name="Andrzejewski T.M."/>
            <person name="Davidsen T.M."/>
            <person name="Wayne K.J."/>
            <person name="Tettelin H."/>
            <person name="Glass J.I."/>
            <person name="Rusch D."/>
            <person name="Podicherti R."/>
            <person name="Tsui H.-C.T."/>
            <person name="Winkler M.E."/>
        </authorList>
    </citation>
    <scope>NUCLEOTIDE SEQUENCE</scope>
</reference>
<name>A0A382M4M1_9ZZZZ</name>
<dbReference type="EMBL" id="UINC01091321">
    <property type="protein sequence ID" value="SVC43994.1"/>
    <property type="molecule type" value="Genomic_DNA"/>
</dbReference>
<organism evidence="1">
    <name type="scientific">marine metagenome</name>
    <dbReference type="NCBI Taxonomy" id="408172"/>
    <lineage>
        <taxon>unclassified sequences</taxon>
        <taxon>metagenomes</taxon>
        <taxon>ecological metagenomes</taxon>
    </lineage>
</organism>
<dbReference type="AlphaFoldDB" id="A0A382M4M1"/>
<gene>
    <name evidence="1" type="ORF">METZ01_LOCUS296848</name>
</gene>
<evidence type="ECO:0000313" key="1">
    <source>
        <dbReference type="EMBL" id="SVC43994.1"/>
    </source>
</evidence>
<proteinExistence type="predicted"/>
<sequence length="111" mass="12565">MLRQSHTAVIERNVWWEGDWITEPYEAAWAVEAIAFVRVLERRNIDLPVTLRAQISPDGIHWRDEGSALVIPPDGDVAFVKLSHFGGWLRLAGALDEDEGMKVVLYLNLKG</sequence>